<dbReference type="Proteomes" id="UP000076023">
    <property type="component" value="Unassembled WGS sequence"/>
</dbReference>
<protein>
    <submittedName>
        <fullName evidence="2">Uncharacterized protein</fullName>
    </submittedName>
</protein>
<dbReference type="RefSeq" id="WP_075078386.1">
    <property type="nucleotide sequence ID" value="NZ_BDCO01000002.1"/>
</dbReference>
<keyword evidence="3" id="KW-1185">Reference proteome</keyword>
<keyword evidence="1" id="KW-0732">Signal</keyword>
<evidence type="ECO:0000256" key="1">
    <source>
        <dbReference type="SAM" id="SignalP"/>
    </source>
</evidence>
<reference evidence="3" key="1">
    <citation type="journal article" date="2017" name="Genome Announc.">
        <title>Draft Genome Sequence of Terrimicrobium sacchariphilum NM-5T, a Facultative Anaerobic Soil Bacterium of the Class Spartobacteria.</title>
        <authorList>
            <person name="Qiu Y.L."/>
            <person name="Tourlousse D.M."/>
            <person name="Matsuura N."/>
            <person name="Ohashi A."/>
            <person name="Sekiguchi Y."/>
        </authorList>
    </citation>
    <scope>NUCLEOTIDE SEQUENCE [LARGE SCALE GENOMIC DNA]</scope>
    <source>
        <strain evidence="3">NM-5</strain>
    </source>
</reference>
<feature type="chain" id="PRO_5013311845" evidence="1">
    <location>
        <begin position="16"/>
        <end position="353"/>
    </location>
</feature>
<dbReference type="STRING" id="690879.TSACC_2954"/>
<dbReference type="EMBL" id="BDCO01000002">
    <property type="protein sequence ID" value="GAT32555.1"/>
    <property type="molecule type" value="Genomic_DNA"/>
</dbReference>
<comment type="caution">
    <text evidence="2">The sequence shown here is derived from an EMBL/GenBank/DDBJ whole genome shotgun (WGS) entry which is preliminary data.</text>
</comment>
<organism evidence="2 3">
    <name type="scientific">Terrimicrobium sacchariphilum</name>
    <dbReference type="NCBI Taxonomy" id="690879"/>
    <lineage>
        <taxon>Bacteria</taxon>
        <taxon>Pseudomonadati</taxon>
        <taxon>Verrucomicrobiota</taxon>
        <taxon>Terrimicrobiia</taxon>
        <taxon>Terrimicrobiales</taxon>
        <taxon>Terrimicrobiaceae</taxon>
        <taxon>Terrimicrobium</taxon>
    </lineage>
</organism>
<evidence type="ECO:0000313" key="2">
    <source>
        <dbReference type="EMBL" id="GAT32555.1"/>
    </source>
</evidence>
<feature type="signal peptide" evidence="1">
    <location>
        <begin position="1"/>
        <end position="15"/>
    </location>
</feature>
<sequence length="353" mass="37721">MLIALVLAVAGPVMAADVLVCTSENAPEEIRNAAAELAETAPLLKALQASGSSRATAQQTSEGLLEPAAYNLAAQNHLVVIGRPSQDPLMKKVLGEMVGIDEETRRLQSLGWGQFEGDVGWIESDRNPFLHSRRTKAAPDGTLLVKISGTSDAGVLAAVRAFQHGMLNGIVPAGTVSRPKTTLLDLDPLTDPAPVDLPETITINGKPAYLAGWSQIPANEYRAVLETTGTEPARMWRYKYLVPGFLGKKSLERWLSGPSLKAYGNTFEIIEFAEESAASQGVLKMTREGFKSAGIEGFKSARTGPQATDEVMEKPIWNITTLAAGRNIILATLPPDQTATLARLVQGATVKPQ</sequence>
<name>A0A146G428_TERSA</name>
<proteinExistence type="predicted"/>
<dbReference type="AlphaFoldDB" id="A0A146G428"/>
<dbReference type="InParanoid" id="A0A146G428"/>
<evidence type="ECO:0000313" key="3">
    <source>
        <dbReference type="Proteomes" id="UP000076023"/>
    </source>
</evidence>
<accession>A0A146G428</accession>
<gene>
    <name evidence="2" type="ORF">TSACC_2954</name>
</gene>